<dbReference type="Proteomes" id="UP000824469">
    <property type="component" value="Unassembled WGS sequence"/>
</dbReference>
<comment type="caution">
    <text evidence="2">The sequence shown here is derived from an EMBL/GenBank/DDBJ whole genome shotgun (WGS) entry which is preliminary data.</text>
</comment>
<keyword evidence="3" id="KW-1185">Reference proteome</keyword>
<organism evidence="2 3">
    <name type="scientific">Taxus chinensis</name>
    <name type="common">Chinese yew</name>
    <name type="synonym">Taxus wallichiana var. chinensis</name>
    <dbReference type="NCBI Taxonomy" id="29808"/>
    <lineage>
        <taxon>Eukaryota</taxon>
        <taxon>Viridiplantae</taxon>
        <taxon>Streptophyta</taxon>
        <taxon>Embryophyta</taxon>
        <taxon>Tracheophyta</taxon>
        <taxon>Spermatophyta</taxon>
        <taxon>Pinopsida</taxon>
        <taxon>Pinidae</taxon>
        <taxon>Conifers II</taxon>
        <taxon>Cupressales</taxon>
        <taxon>Taxaceae</taxon>
        <taxon>Taxus</taxon>
    </lineage>
</organism>
<feature type="non-terminal residue" evidence="2">
    <location>
        <position position="97"/>
    </location>
</feature>
<evidence type="ECO:0000313" key="3">
    <source>
        <dbReference type="Proteomes" id="UP000824469"/>
    </source>
</evidence>
<reference evidence="2 3" key="1">
    <citation type="journal article" date="2021" name="Nat. Plants">
        <title>The Taxus genome provides insights into paclitaxel biosynthesis.</title>
        <authorList>
            <person name="Xiong X."/>
            <person name="Gou J."/>
            <person name="Liao Q."/>
            <person name="Li Y."/>
            <person name="Zhou Q."/>
            <person name="Bi G."/>
            <person name="Li C."/>
            <person name="Du R."/>
            <person name="Wang X."/>
            <person name="Sun T."/>
            <person name="Guo L."/>
            <person name="Liang H."/>
            <person name="Lu P."/>
            <person name="Wu Y."/>
            <person name="Zhang Z."/>
            <person name="Ro D.K."/>
            <person name="Shang Y."/>
            <person name="Huang S."/>
            <person name="Yan J."/>
        </authorList>
    </citation>
    <scope>NUCLEOTIDE SEQUENCE [LARGE SCALE GENOMIC DNA]</scope>
    <source>
        <strain evidence="2">Ta-2019</strain>
    </source>
</reference>
<evidence type="ECO:0000313" key="2">
    <source>
        <dbReference type="EMBL" id="KAH9314997.1"/>
    </source>
</evidence>
<name>A0AA38G2M6_TAXCH</name>
<dbReference type="EMBL" id="JAHRHJ020000005">
    <property type="protein sequence ID" value="KAH9314997.1"/>
    <property type="molecule type" value="Genomic_DNA"/>
</dbReference>
<gene>
    <name evidence="2" type="ORF">KI387_023624</name>
</gene>
<accession>A0AA38G2M6</accession>
<dbReference type="AlphaFoldDB" id="A0AA38G2M6"/>
<feature type="region of interest" description="Disordered" evidence="1">
    <location>
        <begin position="69"/>
        <end position="97"/>
    </location>
</feature>
<protein>
    <submittedName>
        <fullName evidence="2">Uncharacterized protein</fullName>
    </submittedName>
</protein>
<feature type="compositionally biased region" description="Basic residues" evidence="1">
    <location>
        <begin position="71"/>
        <end position="89"/>
    </location>
</feature>
<evidence type="ECO:0000256" key="1">
    <source>
        <dbReference type="SAM" id="MobiDB-lite"/>
    </source>
</evidence>
<sequence length="97" mass="11695">MKENQFNTRAKREKKGKFEPHWLRPYVIVAKYGTGAYKITHPNGDELHEPMNVMHLKWFYALKMVQNQEKQKKKKHGKNGKKCKKKIKIREKEKEKT</sequence>
<proteinExistence type="predicted"/>